<dbReference type="GO" id="GO:0015128">
    <property type="term" value="F:gluconate transmembrane transporter activity"/>
    <property type="evidence" value="ECO:0007669"/>
    <property type="project" value="InterPro"/>
</dbReference>
<protein>
    <submittedName>
        <fullName evidence="2">Uncharacterized protein</fullName>
    </submittedName>
</protein>
<sequence>MFWVVNRMMGIKDVKQQIMVWSVPTTIAWAISLVGVVLLDWLL</sequence>
<keyword evidence="1" id="KW-0472">Membrane</keyword>
<dbReference type="GO" id="GO:0016020">
    <property type="term" value="C:membrane"/>
    <property type="evidence" value="ECO:0007669"/>
    <property type="project" value="InterPro"/>
</dbReference>
<name>A0A4U9H8W5_SERRU</name>
<keyword evidence="1" id="KW-1133">Transmembrane helix</keyword>
<dbReference type="Proteomes" id="UP000307968">
    <property type="component" value="Chromosome"/>
</dbReference>
<feature type="transmembrane region" description="Helical" evidence="1">
    <location>
        <begin position="20"/>
        <end position="42"/>
    </location>
</feature>
<keyword evidence="1" id="KW-0812">Transmembrane</keyword>
<evidence type="ECO:0000313" key="2">
    <source>
        <dbReference type="EMBL" id="VTP60130.1"/>
    </source>
</evidence>
<dbReference type="InterPro" id="IPR003474">
    <property type="entry name" value="Glcn_transporter"/>
</dbReference>
<reference evidence="2 3" key="1">
    <citation type="submission" date="2019-05" db="EMBL/GenBank/DDBJ databases">
        <authorList>
            <consortium name="Pathogen Informatics"/>
        </authorList>
    </citation>
    <scope>NUCLEOTIDE SEQUENCE [LARGE SCALE GENOMIC DNA]</scope>
    <source>
        <strain evidence="2 3">NCTC12971</strain>
    </source>
</reference>
<dbReference type="AlphaFoldDB" id="A0A4U9H8W5"/>
<dbReference type="EMBL" id="LR590463">
    <property type="protein sequence ID" value="VTP60130.1"/>
    <property type="molecule type" value="Genomic_DNA"/>
</dbReference>
<evidence type="ECO:0000256" key="1">
    <source>
        <dbReference type="SAM" id="Phobius"/>
    </source>
</evidence>
<gene>
    <name evidence="2" type="ORF">NCTC12971_00590</name>
</gene>
<proteinExistence type="predicted"/>
<organism evidence="2 3">
    <name type="scientific">Serratia rubidaea</name>
    <name type="common">Serratia marinorubra</name>
    <dbReference type="NCBI Taxonomy" id="61652"/>
    <lineage>
        <taxon>Bacteria</taxon>
        <taxon>Pseudomonadati</taxon>
        <taxon>Pseudomonadota</taxon>
        <taxon>Gammaproteobacteria</taxon>
        <taxon>Enterobacterales</taxon>
        <taxon>Yersiniaceae</taxon>
        <taxon>Serratia</taxon>
    </lineage>
</organism>
<dbReference type="Pfam" id="PF02447">
    <property type="entry name" value="GntP_permease"/>
    <property type="match status" value="1"/>
</dbReference>
<evidence type="ECO:0000313" key="3">
    <source>
        <dbReference type="Proteomes" id="UP000307968"/>
    </source>
</evidence>
<accession>A0A4U9H8W5</accession>